<accession>A0A9P9R7B7</accession>
<keyword evidence="2" id="KW-0812">Transmembrane</keyword>
<protein>
    <submittedName>
        <fullName evidence="3">Uncharacterized protein</fullName>
    </submittedName>
</protein>
<name>A0A9P9R7B7_FUSSL</name>
<feature type="transmembrane region" description="Helical" evidence="2">
    <location>
        <begin position="216"/>
        <end position="239"/>
    </location>
</feature>
<feature type="transmembrane region" description="Helical" evidence="2">
    <location>
        <begin position="174"/>
        <end position="195"/>
    </location>
</feature>
<evidence type="ECO:0000256" key="1">
    <source>
        <dbReference type="SAM" id="MobiDB-lite"/>
    </source>
</evidence>
<proteinExistence type="predicted"/>
<dbReference type="Proteomes" id="UP000736672">
    <property type="component" value="Unassembled WGS sequence"/>
</dbReference>
<feature type="compositionally biased region" description="Basic and acidic residues" evidence="1">
    <location>
        <begin position="47"/>
        <end position="59"/>
    </location>
</feature>
<dbReference type="EMBL" id="JAGTJS010000005">
    <property type="protein sequence ID" value="KAH7268507.1"/>
    <property type="molecule type" value="Genomic_DNA"/>
</dbReference>
<keyword evidence="2" id="KW-0472">Membrane</keyword>
<evidence type="ECO:0000313" key="3">
    <source>
        <dbReference type="EMBL" id="KAH7268507.1"/>
    </source>
</evidence>
<feature type="region of interest" description="Disordered" evidence="1">
    <location>
        <begin position="738"/>
        <end position="766"/>
    </location>
</feature>
<organism evidence="3 4">
    <name type="scientific">Fusarium solani</name>
    <name type="common">Filamentous fungus</name>
    <dbReference type="NCBI Taxonomy" id="169388"/>
    <lineage>
        <taxon>Eukaryota</taxon>
        <taxon>Fungi</taxon>
        <taxon>Dikarya</taxon>
        <taxon>Ascomycota</taxon>
        <taxon>Pezizomycotina</taxon>
        <taxon>Sordariomycetes</taxon>
        <taxon>Hypocreomycetidae</taxon>
        <taxon>Hypocreales</taxon>
        <taxon>Nectriaceae</taxon>
        <taxon>Fusarium</taxon>
        <taxon>Fusarium solani species complex</taxon>
    </lineage>
</organism>
<feature type="transmembrane region" description="Helical" evidence="2">
    <location>
        <begin position="105"/>
        <end position="125"/>
    </location>
</feature>
<gene>
    <name evidence="3" type="ORF">B0J15DRAFT_391332</name>
</gene>
<evidence type="ECO:0000313" key="4">
    <source>
        <dbReference type="Proteomes" id="UP000736672"/>
    </source>
</evidence>
<keyword evidence="2" id="KW-1133">Transmembrane helix</keyword>
<dbReference type="OrthoDB" id="5342924at2759"/>
<evidence type="ECO:0000256" key="2">
    <source>
        <dbReference type="SAM" id="Phobius"/>
    </source>
</evidence>
<sequence>MASISDHELTSLESLDLGHKPCQLTSPFKVCKTPEGTSLVRSATKPSETRTSPKQDQRAFTHSVQYSPLRDVASTCPSDVLVSPGGASLSNEANQSRRWALAGHFALFHLPAVAVTVTLLCLYALEFHWPYGHPTAEEIAALQFAAKGHEALILISLTDILLSRISYGLLNSNVGVPLGFISSPFYLGSPIRYLFSSELWSAIRHSVTRRFFPKTTGLVIIITALLCVAANPLSAIAMIPREVWRGFPKADPGHSLETVCYVDQRLYELDLDSQHVPELHHSTKISNCTNARCPGSRRQLHYLPNIMYPSQSDSPGYLARYKLQNVTYTYYDTSSTSRPLSLSVINHSETKSDRINVDPLYGDLAVATCPMAFLANYFDSGGGIKDVSSDSPQWLIETKQMAVNGATRKWKQPLVFVDCNAERLDGNIVSMVFSSELLDETVTLDTKRNRDLRELVNEIKRPSVTSGYRISALGANISAPVSGSIIFASRGTTVGTEGETVDGIDVSLCLISARWVEADVWIESVTSGIVQSHLDTSIGEFLDHLGDYSTHVPLIKMKKGWLAGIDTRIDAASDSAYRLILSYCLDGGSFLHNCLSLALSAHITDALAQPGSFYGMSLANLVGMPSNGEITVIDHSSWGKAFTYTFKNSYTVPLAFSALLLHVLIIIVHLAFAFHSRYPYYKTSWGTFGEMLILALRSSPDGEVIKSEAEVAVSQMWRKTATVRPMAGDGRVQIVLGENKGGAKESEESEGDCPRESSVGLWMGEE</sequence>
<comment type="caution">
    <text evidence="3">The sequence shown here is derived from an EMBL/GenBank/DDBJ whole genome shotgun (WGS) entry which is preliminary data.</text>
</comment>
<keyword evidence="4" id="KW-1185">Reference proteome</keyword>
<feature type="transmembrane region" description="Helical" evidence="2">
    <location>
        <begin position="654"/>
        <end position="674"/>
    </location>
</feature>
<dbReference type="AlphaFoldDB" id="A0A9P9R7B7"/>
<reference evidence="3" key="1">
    <citation type="journal article" date="2021" name="Nat. Commun.">
        <title>Genetic determinants of endophytism in the Arabidopsis root mycobiome.</title>
        <authorList>
            <person name="Mesny F."/>
            <person name="Miyauchi S."/>
            <person name="Thiergart T."/>
            <person name="Pickel B."/>
            <person name="Atanasova L."/>
            <person name="Karlsson M."/>
            <person name="Huettel B."/>
            <person name="Barry K.W."/>
            <person name="Haridas S."/>
            <person name="Chen C."/>
            <person name="Bauer D."/>
            <person name="Andreopoulos W."/>
            <person name="Pangilinan J."/>
            <person name="LaButti K."/>
            <person name="Riley R."/>
            <person name="Lipzen A."/>
            <person name="Clum A."/>
            <person name="Drula E."/>
            <person name="Henrissat B."/>
            <person name="Kohler A."/>
            <person name="Grigoriev I.V."/>
            <person name="Martin F.M."/>
            <person name="Hacquard S."/>
        </authorList>
    </citation>
    <scope>NUCLEOTIDE SEQUENCE</scope>
    <source>
        <strain evidence="3">FSSC 5 MPI-SDFR-AT-0091</strain>
    </source>
</reference>
<feature type="region of interest" description="Disordered" evidence="1">
    <location>
        <begin position="39"/>
        <end position="60"/>
    </location>
</feature>